<dbReference type="EMBL" id="MW522971">
    <property type="protein sequence ID" value="QTW05522.1"/>
    <property type="molecule type" value="Genomic_DNA"/>
</dbReference>
<organism evidence="1">
    <name type="scientific">uncultured archaeal virus</name>
    <dbReference type="NCBI Taxonomy" id="1960247"/>
    <lineage>
        <taxon>Viruses</taxon>
        <taxon>environmental samples</taxon>
    </lineage>
</organism>
<proteinExistence type="predicted"/>
<reference evidence="1" key="1">
    <citation type="submission" date="2021-01" db="EMBL/GenBank/DDBJ databases">
        <title>Lytic archaeal viruses infect abundant primary producers in Earth s crust.</title>
        <authorList>
            <person name="Rahlff J."/>
            <person name="Turzynski V."/>
            <person name="Esser S.P."/>
            <person name="Monsees I."/>
            <person name="Bornemann T.L.V."/>
            <person name="Figueroa-Gonzalez P.A."/>
            <person name="Schulz F."/>
            <person name="Woyke T."/>
            <person name="Klingl A."/>
            <person name="Moraru C."/>
            <person name="Probst A.J."/>
        </authorList>
    </citation>
    <scope>NUCLEOTIDE SEQUENCE</scope>
</reference>
<sequence>MVGFFYLNNSNTIVETDYINLPSNWIININYIKADDSMKAKIYFEKVMRIKQLAYKNEYYAGHIYNLENNFSLKIILMLNSEII</sequence>
<evidence type="ECO:0000313" key="1">
    <source>
        <dbReference type="EMBL" id="QTW05522.1"/>
    </source>
</evidence>
<protein>
    <submittedName>
        <fullName evidence="1">Uncharacterized protein</fullName>
    </submittedName>
</protein>
<accession>A0A8B0LSE5</accession>
<name>A0A8B0LSE5_9VIRU</name>